<proteinExistence type="predicted"/>
<name>Q9C2D0_NEUCS</name>
<dbReference type="EMBL" id="AL513463">
    <property type="protein sequence ID" value="CAC28783.2"/>
    <property type="molecule type" value="Genomic_DNA"/>
</dbReference>
<evidence type="ECO:0000313" key="1">
    <source>
        <dbReference type="EMBL" id="CAC28783.2"/>
    </source>
</evidence>
<reference evidence="1" key="1">
    <citation type="submission" date="2001-02" db="EMBL/GenBank/DDBJ databases">
        <authorList>
            <person name="Schulte U."/>
            <person name="Aign V."/>
            <person name="Hoheisel J."/>
            <person name="Brandt P."/>
            <person name="Fartmann B."/>
            <person name="Holland R."/>
            <person name="Nyakatura G."/>
            <person name="Mewes H.W."/>
            <person name="Mannhaupt G."/>
        </authorList>
    </citation>
    <scope>NUCLEOTIDE SEQUENCE</scope>
</reference>
<accession>Q9C2D0</accession>
<sequence length="113" mass="12912">MKLAERKEGTVRIKRNTRRIKYITDHRIHHLLFIAKKATGTYRPINHRTAMLPCCHNADPRTRRCHDARGRDTMVGTLDAVLTINRERSSALRRSRFCAVETMVDVVDGGDGG</sequence>
<reference evidence="1" key="2">
    <citation type="submission" date="2001-11" db="EMBL/GenBank/DDBJ databases">
        <authorList>
            <person name="German Neurospora genome project"/>
        </authorList>
    </citation>
    <scope>NUCLEOTIDE SEQUENCE</scope>
</reference>
<dbReference type="VEuPathDB" id="FungiDB:NCU04123"/>
<gene>
    <name evidence="1" type="primary">9G6.350</name>
</gene>
<protein>
    <submittedName>
        <fullName evidence="1">Uncharacterized protein 9G6.350</fullName>
    </submittedName>
</protein>
<dbReference type="AlphaFoldDB" id="Q9C2D0"/>
<organism evidence="1">
    <name type="scientific">Neurospora crassa</name>
    <dbReference type="NCBI Taxonomy" id="5141"/>
    <lineage>
        <taxon>Eukaryota</taxon>
        <taxon>Fungi</taxon>
        <taxon>Dikarya</taxon>
        <taxon>Ascomycota</taxon>
        <taxon>Pezizomycotina</taxon>
        <taxon>Sordariomycetes</taxon>
        <taxon>Sordariomycetidae</taxon>
        <taxon>Sordariales</taxon>
        <taxon>Sordariaceae</taxon>
        <taxon>Neurospora</taxon>
    </lineage>
</organism>